<dbReference type="GO" id="GO:0008233">
    <property type="term" value="F:peptidase activity"/>
    <property type="evidence" value="ECO:0007669"/>
    <property type="project" value="UniProtKB-KW"/>
</dbReference>
<proteinExistence type="predicted"/>
<keyword evidence="3" id="KW-1185">Reference proteome</keyword>
<organism evidence="2 3">
    <name type="scientific">Rhizobium herbae</name>
    <dbReference type="NCBI Taxonomy" id="508661"/>
    <lineage>
        <taxon>Bacteria</taxon>
        <taxon>Pseudomonadati</taxon>
        <taxon>Pseudomonadota</taxon>
        <taxon>Alphaproteobacteria</taxon>
        <taxon>Hyphomicrobiales</taxon>
        <taxon>Rhizobiaceae</taxon>
        <taxon>Rhizobium/Agrobacterium group</taxon>
        <taxon>Rhizobium</taxon>
    </lineage>
</organism>
<name>A0ABS4ENH1_9HYPH</name>
<keyword evidence="2" id="KW-0378">Hydrolase</keyword>
<reference evidence="2 3" key="1">
    <citation type="submission" date="2021-03" db="EMBL/GenBank/DDBJ databases">
        <title>Genomic Encyclopedia of Type Strains, Phase IV (KMG-IV): sequencing the most valuable type-strain genomes for metagenomic binning, comparative biology and taxonomic classification.</title>
        <authorList>
            <person name="Goeker M."/>
        </authorList>
    </citation>
    <scope>NUCLEOTIDE SEQUENCE [LARGE SCALE GENOMIC DNA]</scope>
    <source>
        <strain evidence="2 3">DSM 26427</strain>
    </source>
</reference>
<protein>
    <submittedName>
        <fullName evidence="2">Membrane protein implicated in regulation of membrane protease activity</fullName>
    </submittedName>
</protein>
<dbReference type="Proteomes" id="UP000823786">
    <property type="component" value="Unassembled WGS sequence"/>
</dbReference>
<feature type="compositionally biased region" description="Basic and acidic residues" evidence="1">
    <location>
        <begin position="30"/>
        <end position="41"/>
    </location>
</feature>
<comment type="caution">
    <text evidence="2">The sequence shown here is derived from an EMBL/GenBank/DDBJ whole genome shotgun (WGS) entry which is preliminary data.</text>
</comment>
<accession>A0ABS4ENH1</accession>
<gene>
    <name evidence="2" type="ORF">J2Z75_003004</name>
</gene>
<dbReference type="EMBL" id="JAGGJV010000005">
    <property type="protein sequence ID" value="MBP1859487.1"/>
    <property type="molecule type" value="Genomic_DNA"/>
</dbReference>
<sequence length="62" mass="7209">MPQMIILLLFAAVAWMGYRKFVADAEKLSRRQQEARRREETGTQGTLVKDPVTGEYRLKKPE</sequence>
<evidence type="ECO:0000313" key="3">
    <source>
        <dbReference type="Proteomes" id="UP000823786"/>
    </source>
</evidence>
<evidence type="ECO:0000313" key="2">
    <source>
        <dbReference type="EMBL" id="MBP1859487.1"/>
    </source>
</evidence>
<dbReference type="GO" id="GO:0006508">
    <property type="term" value="P:proteolysis"/>
    <property type="evidence" value="ECO:0007669"/>
    <property type="project" value="UniProtKB-KW"/>
</dbReference>
<dbReference type="RefSeq" id="WP_209853537.1">
    <property type="nucleotide sequence ID" value="NZ_JAGGJV010000005.1"/>
</dbReference>
<evidence type="ECO:0000256" key="1">
    <source>
        <dbReference type="SAM" id="MobiDB-lite"/>
    </source>
</evidence>
<keyword evidence="2" id="KW-0645">Protease</keyword>
<feature type="region of interest" description="Disordered" evidence="1">
    <location>
        <begin position="30"/>
        <end position="53"/>
    </location>
</feature>